<reference evidence="1" key="1">
    <citation type="submission" date="2019-03" db="EMBL/GenBank/DDBJ databases">
        <title>Lake Tanganyika Metagenome-Assembled Genomes (MAGs).</title>
        <authorList>
            <person name="Tran P."/>
        </authorList>
    </citation>
    <scope>NUCLEOTIDE SEQUENCE</scope>
    <source>
        <strain evidence="1">K_DeepCast_65m_m2_066</strain>
    </source>
</reference>
<dbReference type="AlphaFoldDB" id="A0A937VYJ6"/>
<comment type="caution">
    <text evidence="1">The sequence shown here is derived from an EMBL/GenBank/DDBJ whole genome shotgun (WGS) entry which is preliminary data.</text>
</comment>
<dbReference type="Proteomes" id="UP000712673">
    <property type="component" value="Unassembled WGS sequence"/>
</dbReference>
<proteinExistence type="predicted"/>
<evidence type="ECO:0000313" key="2">
    <source>
        <dbReference type="Proteomes" id="UP000712673"/>
    </source>
</evidence>
<accession>A0A937VYJ6</accession>
<name>A0A937VYJ6_UNCTE</name>
<evidence type="ECO:0000313" key="1">
    <source>
        <dbReference type="EMBL" id="MBM3223322.1"/>
    </source>
</evidence>
<dbReference type="EMBL" id="VGLS01000127">
    <property type="protein sequence ID" value="MBM3223322.1"/>
    <property type="molecule type" value="Genomic_DNA"/>
</dbReference>
<sequence length="143" mass="16924">MDTKQLDDALAKLFVDEGERIVFWHDPAQEFRDFMNRLPFLTFGDTTVHIISLDQVSLLATKIRMERDEPDSRFLLYAPTEEPDATDDWLLDIRLYSRSFRADRASIILDELGLENHHLRDHLTQRRRFFDGSSPGRFLEHFL</sequence>
<gene>
    <name evidence="1" type="ORF">FJZ47_05910</name>
</gene>
<organism evidence="1 2">
    <name type="scientific">Tectimicrobiota bacterium</name>
    <dbReference type="NCBI Taxonomy" id="2528274"/>
    <lineage>
        <taxon>Bacteria</taxon>
        <taxon>Pseudomonadati</taxon>
        <taxon>Nitrospinota/Tectimicrobiota group</taxon>
        <taxon>Candidatus Tectimicrobiota</taxon>
    </lineage>
</organism>
<protein>
    <submittedName>
        <fullName evidence="1">Uncharacterized protein</fullName>
    </submittedName>
</protein>